<reference evidence="2" key="1">
    <citation type="submission" date="2018-05" db="EMBL/GenBank/DDBJ databases">
        <authorList>
            <person name="Lanie J.A."/>
            <person name="Ng W.-L."/>
            <person name="Kazmierczak K.M."/>
            <person name="Andrzejewski T.M."/>
            <person name="Davidsen T.M."/>
            <person name="Wayne K.J."/>
            <person name="Tettelin H."/>
            <person name="Glass J.I."/>
            <person name="Rusch D."/>
            <person name="Podicherti R."/>
            <person name="Tsui H.-C.T."/>
            <person name="Winkler M.E."/>
        </authorList>
    </citation>
    <scope>NUCLEOTIDE SEQUENCE</scope>
</reference>
<dbReference type="EMBL" id="UINC01078255">
    <property type="protein sequence ID" value="SVC19156.1"/>
    <property type="molecule type" value="Genomic_DNA"/>
</dbReference>
<feature type="non-terminal residue" evidence="2">
    <location>
        <position position="192"/>
    </location>
</feature>
<dbReference type="AlphaFoldDB" id="A0A382K566"/>
<keyword evidence="1" id="KW-0472">Membrane</keyword>
<evidence type="ECO:0000313" key="2">
    <source>
        <dbReference type="EMBL" id="SVC19156.1"/>
    </source>
</evidence>
<protein>
    <recommendedName>
        <fullName evidence="3">Polysaccharide biosynthesis protein C-terminal domain-containing protein</fullName>
    </recommendedName>
</protein>
<keyword evidence="1" id="KW-0812">Transmembrane</keyword>
<sequence>MVENKILQEGFWSVFGQFFSAIAIIAGIRAVTEYVTPEHYGQYIIFSGITLLALNVFSGSIFQSFLRIIPEKNDNKLYNKSIVLSSKIVFLFTGIGLLFLLLNILFKSNISFFIFVFFIYLISEHFVGLFKVLMNIKKEQKKYAFFQISISILRPIAAVLLYIYHDNNFVSIIYGFCIANFFISIIFFGNKI</sequence>
<feature type="transmembrane region" description="Helical" evidence="1">
    <location>
        <begin position="12"/>
        <end position="31"/>
    </location>
</feature>
<organism evidence="2">
    <name type="scientific">marine metagenome</name>
    <dbReference type="NCBI Taxonomy" id="408172"/>
    <lineage>
        <taxon>unclassified sequences</taxon>
        <taxon>metagenomes</taxon>
        <taxon>ecological metagenomes</taxon>
    </lineage>
</organism>
<evidence type="ECO:0008006" key="3">
    <source>
        <dbReference type="Google" id="ProtNLM"/>
    </source>
</evidence>
<accession>A0A382K566</accession>
<feature type="transmembrane region" description="Helical" evidence="1">
    <location>
        <begin position="171"/>
        <end position="189"/>
    </location>
</feature>
<feature type="transmembrane region" description="Helical" evidence="1">
    <location>
        <begin position="43"/>
        <end position="66"/>
    </location>
</feature>
<feature type="transmembrane region" description="Helical" evidence="1">
    <location>
        <begin position="87"/>
        <end position="106"/>
    </location>
</feature>
<feature type="transmembrane region" description="Helical" evidence="1">
    <location>
        <begin position="112"/>
        <end position="133"/>
    </location>
</feature>
<keyword evidence="1" id="KW-1133">Transmembrane helix</keyword>
<feature type="transmembrane region" description="Helical" evidence="1">
    <location>
        <begin position="145"/>
        <end position="165"/>
    </location>
</feature>
<gene>
    <name evidence="2" type="ORF">METZ01_LOCUS272010</name>
</gene>
<evidence type="ECO:0000256" key="1">
    <source>
        <dbReference type="SAM" id="Phobius"/>
    </source>
</evidence>
<proteinExistence type="predicted"/>
<name>A0A382K566_9ZZZZ</name>